<comment type="caution">
    <text evidence="3">The sequence shown here is derived from an EMBL/GenBank/DDBJ whole genome shotgun (WGS) entry which is preliminary data.</text>
</comment>
<organism evidence="3 4">
    <name type="scientific">Hymenobacter edaphi</name>
    <dbReference type="NCBI Taxonomy" id="2211146"/>
    <lineage>
        <taxon>Bacteria</taxon>
        <taxon>Pseudomonadati</taxon>
        <taxon>Bacteroidota</taxon>
        <taxon>Cytophagia</taxon>
        <taxon>Cytophagales</taxon>
        <taxon>Hymenobacteraceae</taxon>
        <taxon>Hymenobacter</taxon>
    </lineage>
</organism>
<accession>A0A328BC53</accession>
<keyword evidence="4" id="KW-1185">Reference proteome</keyword>
<keyword evidence="2" id="KW-0732">Signal</keyword>
<protein>
    <submittedName>
        <fullName evidence="3">Uncharacterized protein</fullName>
    </submittedName>
</protein>
<sequence>MLKSALPLFLLALLYGGPAQAQVQVNVNVGAPAWGPPIGPGVQYYYIPEIDGYYDLYTQSYVYFDPYYNTWVSAPALPAAYYAGYDPRYFHPVVVQYVGRQPWGRIYDHRSYCNTRGWRPGYYRSAPGPRWQGGYGGNGYRSQGDGRYDNQPYAQNGPGRGGYQGGNAPGGRGGYQGGNAPGGRYDNDDRRGGGYDGRRDQPNGGGRPDYGQGQPGRGQGGFGGNSNGGNGPGGGRGRVR</sequence>
<feature type="chain" id="PRO_5016311895" evidence="2">
    <location>
        <begin position="22"/>
        <end position="240"/>
    </location>
</feature>
<dbReference type="Proteomes" id="UP000248553">
    <property type="component" value="Unassembled WGS sequence"/>
</dbReference>
<dbReference type="AlphaFoldDB" id="A0A328BC53"/>
<feature type="compositionally biased region" description="Gly residues" evidence="1">
    <location>
        <begin position="203"/>
        <end position="240"/>
    </location>
</feature>
<evidence type="ECO:0000256" key="1">
    <source>
        <dbReference type="SAM" id="MobiDB-lite"/>
    </source>
</evidence>
<proteinExistence type="predicted"/>
<feature type="region of interest" description="Disordered" evidence="1">
    <location>
        <begin position="133"/>
        <end position="240"/>
    </location>
</feature>
<evidence type="ECO:0000256" key="2">
    <source>
        <dbReference type="SAM" id="SignalP"/>
    </source>
</evidence>
<dbReference type="EMBL" id="QHKM01000006">
    <property type="protein sequence ID" value="RAK64663.1"/>
    <property type="molecule type" value="Genomic_DNA"/>
</dbReference>
<name>A0A328BC53_9BACT</name>
<evidence type="ECO:0000313" key="3">
    <source>
        <dbReference type="EMBL" id="RAK64663.1"/>
    </source>
</evidence>
<gene>
    <name evidence="3" type="ORF">DLM85_18440</name>
</gene>
<evidence type="ECO:0000313" key="4">
    <source>
        <dbReference type="Proteomes" id="UP000248553"/>
    </source>
</evidence>
<feature type="signal peptide" evidence="2">
    <location>
        <begin position="1"/>
        <end position="21"/>
    </location>
</feature>
<feature type="compositionally biased region" description="Gly residues" evidence="1">
    <location>
        <begin position="158"/>
        <end position="181"/>
    </location>
</feature>
<feature type="compositionally biased region" description="Basic and acidic residues" evidence="1">
    <location>
        <begin position="185"/>
        <end position="201"/>
    </location>
</feature>
<reference evidence="4" key="1">
    <citation type="submission" date="2018-05" db="EMBL/GenBank/DDBJ databases">
        <authorList>
            <person name="Nie L."/>
        </authorList>
    </citation>
    <scope>NUCLEOTIDE SEQUENCE [LARGE SCALE GENOMIC DNA]</scope>
    <source>
        <strain evidence="4">NL</strain>
    </source>
</reference>